<keyword evidence="4" id="KW-1185">Reference proteome</keyword>
<evidence type="ECO:0000256" key="2">
    <source>
        <dbReference type="SAM" id="Phobius"/>
    </source>
</evidence>
<evidence type="ECO:0000256" key="1">
    <source>
        <dbReference type="SAM" id="MobiDB-lite"/>
    </source>
</evidence>
<dbReference type="AlphaFoldDB" id="A0A9X1SX95"/>
<dbReference type="RefSeq" id="WP_231438977.1">
    <property type="nucleotide sequence ID" value="NZ_JAJOMB010000002.1"/>
</dbReference>
<name>A0A9X1SX95_9ACTN</name>
<organism evidence="3 4">
    <name type="scientific">Kineosporia babensis</name>
    <dbReference type="NCBI Taxonomy" id="499548"/>
    <lineage>
        <taxon>Bacteria</taxon>
        <taxon>Bacillati</taxon>
        <taxon>Actinomycetota</taxon>
        <taxon>Actinomycetes</taxon>
        <taxon>Kineosporiales</taxon>
        <taxon>Kineosporiaceae</taxon>
        <taxon>Kineosporia</taxon>
    </lineage>
</organism>
<feature type="compositionally biased region" description="Polar residues" evidence="1">
    <location>
        <begin position="371"/>
        <end position="382"/>
    </location>
</feature>
<proteinExistence type="predicted"/>
<evidence type="ECO:0000313" key="4">
    <source>
        <dbReference type="Proteomes" id="UP001138997"/>
    </source>
</evidence>
<keyword evidence="2" id="KW-0812">Transmembrane</keyword>
<keyword evidence="2" id="KW-0472">Membrane</keyword>
<reference evidence="3" key="1">
    <citation type="submission" date="2021-11" db="EMBL/GenBank/DDBJ databases">
        <title>Streptomyces corallinus and Kineosporia corallina sp. nov., two new coral-derived marine actinobacteria.</title>
        <authorList>
            <person name="Buangrab K."/>
            <person name="Sutthacheep M."/>
            <person name="Yeemin T."/>
            <person name="Harunari E."/>
            <person name="Igarashi Y."/>
            <person name="Sripreechasak P."/>
            <person name="Kanchanasin P."/>
            <person name="Tanasupawat S."/>
            <person name="Phongsopitanun W."/>
        </authorList>
    </citation>
    <scope>NUCLEOTIDE SEQUENCE</scope>
    <source>
        <strain evidence="3">JCM 31032</strain>
    </source>
</reference>
<feature type="region of interest" description="Disordered" evidence="1">
    <location>
        <begin position="303"/>
        <end position="382"/>
    </location>
</feature>
<feature type="transmembrane region" description="Helical" evidence="2">
    <location>
        <begin position="141"/>
        <end position="160"/>
    </location>
</feature>
<protein>
    <submittedName>
        <fullName evidence="3">Uncharacterized protein</fullName>
    </submittedName>
</protein>
<feature type="transmembrane region" description="Helical" evidence="2">
    <location>
        <begin position="180"/>
        <end position="199"/>
    </location>
</feature>
<gene>
    <name evidence="3" type="ORF">LR394_04020</name>
</gene>
<dbReference type="Proteomes" id="UP001138997">
    <property type="component" value="Unassembled WGS sequence"/>
</dbReference>
<dbReference type="EMBL" id="JAJOMB010000002">
    <property type="protein sequence ID" value="MCD5310048.1"/>
    <property type="molecule type" value="Genomic_DNA"/>
</dbReference>
<comment type="caution">
    <text evidence="3">The sequence shown here is derived from an EMBL/GenBank/DDBJ whole genome shotgun (WGS) entry which is preliminary data.</text>
</comment>
<feature type="compositionally biased region" description="Polar residues" evidence="1">
    <location>
        <begin position="338"/>
        <end position="364"/>
    </location>
</feature>
<sequence length="382" mass="41767">MSTLIEAPGPVQYVAAVRQELGDLGPDEVEELTGGLEADLVDALADSRATLVEMFGRPEVYAAELRAAAGLPPRAEPRKRSFRPTNRIRSQAERFERWLDNQSFGPDVRAFAVTVRPVWWVFRALVISQLILAQLTDGVGWMPYGFTQWLLFVILAVISIEAGRRNLAERDALRRRLIRAADVIAGIALILAFFTLLVGSQPGPPAAAEFVGGDADSEVMAQSDGIYNGSQPVRNIFPYDSEGNPLEGVQLFDEQGRPLQPVEREFSDNAENGWNYVELVPAQTAQGQERFNVYPLQERISGYDENGEELPSTIRAPRAPDRMQFPVTVPTPAEATAITPSAEPSQMPSQEPTQGPSQGPSQEPTAEATPGSETPEPTDQGE</sequence>
<keyword evidence="2" id="KW-1133">Transmembrane helix</keyword>
<accession>A0A9X1SX95</accession>
<evidence type="ECO:0000313" key="3">
    <source>
        <dbReference type="EMBL" id="MCD5310048.1"/>
    </source>
</evidence>